<feature type="coiled-coil region" evidence="1">
    <location>
        <begin position="56"/>
        <end position="86"/>
    </location>
</feature>
<dbReference type="KEGG" id="ffl:HYN86_14050"/>
<feature type="coiled-coil region" evidence="1">
    <location>
        <begin position="123"/>
        <end position="150"/>
    </location>
</feature>
<dbReference type="OrthoDB" id="762784at2"/>
<name>A0A344LUR4_9FLAO</name>
<dbReference type="EMBL" id="CP030261">
    <property type="protein sequence ID" value="AXB57656.1"/>
    <property type="molecule type" value="Genomic_DNA"/>
</dbReference>
<evidence type="ECO:0000256" key="1">
    <source>
        <dbReference type="SAM" id="Coils"/>
    </source>
</evidence>
<keyword evidence="3" id="KW-1185">Reference proteome</keyword>
<accession>A0A344LUR4</accession>
<organism evidence="2 3">
    <name type="scientific">Flavobacterium fluviale</name>
    <dbReference type="NCBI Taxonomy" id="2249356"/>
    <lineage>
        <taxon>Bacteria</taxon>
        <taxon>Pseudomonadati</taxon>
        <taxon>Bacteroidota</taxon>
        <taxon>Flavobacteriia</taxon>
        <taxon>Flavobacteriales</taxon>
        <taxon>Flavobacteriaceae</taxon>
        <taxon>Flavobacterium</taxon>
    </lineage>
</organism>
<dbReference type="PROSITE" id="PS51257">
    <property type="entry name" value="PROKAR_LIPOPROTEIN"/>
    <property type="match status" value="1"/>
</dbReference>
<gene>
    <name evidence="2" type="ORF">HYN86_14050</name>
</gene>
<proteinExistence type="predicted"/>
<protein>
    <submittedName>
        <fullName evidence="2">Uncharacterized protein</fullName>
    </submittedName>
</protein>
<sequence length="171" mass="19363">MKFGILLTTILIIAVSCKSSKALAFKESLDQFERRAFEIVLGKEGPGEKKLKCLVKEDYKGALAAVEQQREEFDKLIADIKKISTNNISEGESIKTAALEYYQSLEELHVFDKKEIEQQALLRTLKENQLEDASNKLIALARQKKMLYNKVHKKEALLHTAAKSFEVANGF</sequence>
<dbReference type="RefSeq" id="WP_113678603.1">
    <property type="nucleotide sequence ID" value="NZ_CP030261.1"/>
</dbReference>
<evidence type="ECO:0000313" key="3">
    <source>
        <dbReference type="Proteomes" id="UP000251561"/>
    </source>
</evidence>
<dbReference type="AlphaFoldDB" id="A0A344LUR4"/>
<keyword evidence="1" id="KW-0175">Coiled coil</keyword>
<dbReference type="Proteomes" id="UP000251561">
    <property type="component" value="Chromosome"/>
</dbReference>
<reference evidence="2 3" key="1">
    <citation type="submission" date="2018-06" db="EMBL/GenBank/DDBJ databases">
        <title>Genome sequencing of Flavobacterium.</title>
        <authorList>
            <person name="Baek M.-G."/>
            <person name="Yi H."/>
        </authorList>
    </citation>
    <scope>NUCLEOTIDE SEQUENCE [LARGE SCALE GENOMIC DNA]</scope>
    <source>
        <strain evidence="2 3">HYN0086</strain>
    </source>
</reference>
<evidence type="ECO:0000313" key="2">
    <source>
        <dbReference type="EMBL" id="AXB57656.1"/>
    </source>
</evidence>